<sequence length="88" mass="9955">MSEAEKTRPAIIHQLKPAPRRPAQTVHSPRLKSEVHFTHPGSIPDIGEDPWSKHVDQSFLTLVPPDTLRIRTTDVAQPFLDPRSMQQS</sequence>
<organism evidence="1 2">
    <name type="scientific">Fusarium venenatum</name>
    <dbReference type="NCBI Taxonomy" id="56646"/>
    <lineage>
        <taxon>Eukaryota</taxon>
        <taxon>Fungi</taxon>
        <taxon>Dikarya</taxon>
        <taxon>Ascomycota</taxon>
        <taxon>Pezizomycotina</taxon>
        <taxon>Sordariomycetes</taxon>
        <taxon>Hypocreomycetidae</taxon>
        <taxon>Hypocreales</taxon>
        <taxon>Nectriaceae</taxon>
        <taxon>Fusarium</taxon>
    </lineage>
</organism>
<name>A0A2L2TJ16_9HYPO</name>
<dbReference type="Proteomes" id="UP000245910">
    <property type="component" value="Chromosome I"/>
</dbReference>
<keyword evidence="2" id="KW-1185">Reference proteome</keyword>
<dbReference type="EMBL" id="LN649229">
    <property type="protein sequence ID" value="CEI64407.1"/>
    <property type="molecule type" value="Genomic_DNA"/>
</dbReference>
<proteinExistence type="predicted"/>
<dbReference type="AlphaFoldDB" id="A0A2L2TJ16"/>
<evidence type="ECO:0000313" key="1">
    <source>
        <dbReference type="EMBL" id="CEI64407.1"/>
    </source>
</evidence>
<accession>A0A2L2TJ16</accession>
<evidence type="ECO:0000313" key="2">
    <source>
        <dbReference type="Proteomes" id="UP000245910"/>
    </source>
</evidence>
<protein>
    <submittedName>
        <fullName evidence="1">Uncharacterized protein</fullName>
    </submittedName>
</protein>
<reference evidence="2" key="1">
    <citation type="submission" date="2014-10" db="EMBL/GenBank/DDBJ databases">
        <authorList>
            <person name="King R."/>
        </authorList>
    </citation>
    <scope>NUCLEOTIDE SEQUENCE [LARGE SCALE GENOMIC DNA]</scope>
    <source>
        <strain evidence="2">A3/5</strain>
    </source>
</reference>